<proteinExistence type="predicted"/>
<organism evidence="1 2">
    <name type="scientific">Enterobacter agglomerans</name>
    <name type="common">Erwinia herbicola</name>
    <name type="synonym">Pantoea agglomerans</name>
    <dbReference type="NCBI Taxonomy" id="549"/>
    <lineage>
        <taxon>Bacteria</taxon>
        <taxon>Pseudomonadati</taxon>
        <taxon>Pseudomonadota</taxon>
        <taxon>Gammaproteobacteria</taxon>
        <taxon>Enterobacterales</taxon>
        <taxon>Erwiniaceae</taxon>
        <taxon>Pantoea</taxon>
        <taxon>Pantoea agglomerans group</taxon>
    </lineage>
</organism>
<reference evidence="1 2" key="1">
    <citation type="journal article" date="2020" name="FEMS Microbiol. Ecol.">
        <title>Temporal dynamics of bacterial communities during seed development and maturation.</title>
        <authorList>
            <person name="Chesneau G."/>
            <person name="Torres-Cortes G."/>
            <person name="Briand M."/>
            <person name="Darrasse A."/>
            <person name="Preveaux A."/>
            <person name="Marais C."/>
            <person name="Jacques M.A."/>
            <person name="Shade A."/>
            <person name="Barret M."/>
        </authorList>
    </citation>
    <scope>NUCLEOTIDE SEQUENCE [LARGE SCALE GENOMIC DNA]</scope>
    <source>
        <strain evidence="1 2">CFBP13709</strain>
    </source>
</reference>
<evidence type="ECO:0000313" key="2">
    <source>
        <dbReference type="Proteomes" id="UP000610459"/>
    </source>
</evidence>
<dbReference type="EMBL" id="JACYNR010000013">
    <property type="protein sequence ID" value="MBD8128132.1"/>
    <property type="molecule type" value="Genomic_DNA"/>
</dbReference>
<accession>A0ACC5PT98</accession>
<sequence>MEFFKMAHLKSKRNFRLGVLLSFIFSLHSHCVMAGNSSTQLKKSDFYVIINHHGLTLGDDWSSEIQKQVGAQISENFVGDVPVGDTSYKYYQHKYDGFEIYTANLFWQKKQRDIDSYLIAQITINTPAIKTARGVEIGDSEDVLVSKYGQGTVDESNNQHWLYYDADSKRISFQLENKKISHIMMSINTEY</sequence>
<comment type="caution">
    <text evidence="1">The sequence shown here is derived from an EMBL/GenBank/DDBJ whole genome shotgun (WGS) entry which is preliminary data.</text>
</comment>
<evidence type="ECO:0000313" key="1">
    <source>
        <dbReference type="EMBL" id="MBD8128132.1"/>
    </source>
</evidence>
<keyword evidence="2" id="KW-1185">Reference proteome</keyword>
<gene>
    <name evidence="1" type="ORF">IFT41_18725</name>
</gene>
<name>A0ACC5PT98_ENTAG</name>
<dbReference type="Proteomes" id="UP000610459">
    <property type="component" value="Unassembled WGS sequence"/>
</dbReference>
<protein>
    <submittedName>
        <fullName evidence="1">Uncharacterized protein</fullName>
    </submittedName>
</protein>